<evidence type="ECO:0000256" key="1">
    <source>
        <dbReference type="SAM" id="MobiDB-lite"/>
    </source>
</evidence>
<feature type="compositionally biased region" description="Basic residues" evidence="1">
    <location>
        <begin position="586"/>
        <end position="598"/>
    </location>
</feature>
<feature type="compositionally biased region" description="Low complexity" evidence="1">
    <location>
        <begin position="556"/>
        <end position="575"/>
    </location>
</feature>
<protein>
    <submittedName>
        <fullName evidence="2">Uncharacterized protein</fullName>
    </submittedName>
</protein>
<feature type="region of interest" description="Disordered" evidence="1">
    <location>
        <begin position="538"/>
        <end position="598"/>
    </location>
</feature>
<evidence type="ECO:0000313" key="3">
    <source>
        <dbReference type="Proteomes" id="UP001275084"/>
    </source>
</evidence>
<feature type="compositionally biased region" description="Polar residues" evidence="1">
    <location>
        <begin position="249"/>
        <end position="262"/>
    </location>
</feature>
<feature type="region of interest" description="Disordered" evidence="1">
    <location>
        <begin position="326"/>
        <end position="366"/>
    </location>
</feature>
<feature type="compositionally biased region" description="Pro residues" evidence="1">
    <location>
        <begin position="474"/>
        <end position="487"/>
    </location>
</feature>
<accession>A0AAJ0MGT8</accession>
<evidence type="ECO:0000313" key="2">
    <source>
        <dbReference type="EMBL" id="KAK3358047.1"/>
    </source>
</evidence>
<organism evidence="2 3">
    <name type="scientific">Lasiosphaeria hispida</name>
    <dbReference type="NCBI Taxonomy" id="260671"/>
    <lineage>
        <taxon>Eukaryota</taxon>
        <taxon>Fungi</taxon>
        <taxon>Dikarya</taxon>
        <taxon>Ascomycota</taxon>
        <taxon>Pezizomycotina</taxon>
        <taxon>Sordariomycetes</taxon>
        <taxon>Sordariomycetidae</taxon>
        <taxon>Sordariales</taxon>
        <taxon>Lasiosphaeriaceae</taxon>
        <taxon>Lasiosphaeria</taxon>
    </lineage>
</organism>
<feature type="region of interest" description="Disordered" evidence="1">
    <location>
        <begin position="248"/>
        <end position="276"/>
    </location>
</feature>
<name>A0AAJ0MGT8_9PEZI</name>
<comment type="caution">
    <text evidence="2">The sequence shown here is derived from an EMBL/GenBank/DDBJ whole genome shotgun (WGS) entry which is preliminary data.</text>
</comment>
<dbReference type="Proteomes" id="UP001275084">
    <property type="component" value="Unassembled WGS sequence"/>
</dbReference>
<feature type="region of interest" description="Disordered" evidence="1">
    <location>
        <begin position="1"/>
        <end position="28"/>
    </location>
</feature>
<reference evidence="2" key="2">
    <citation type="submission" date="2023-06" db="EMBL/GenBank/DDBJ databases">
        <authorList>
            <consortium name="Lawrence Berkeley National Laboratory"/>
            <person name="Haridas S."/>
            <person name="Hensen N."/>
            <person name="Bonometti L."/>
            <person name="Westerberg I."/>
            <person name="Brannstrom I.O."/>
            <person name="Guillou S."/>
            <person name="Cros-Aarteil S."/>
            <person name="Calhoun S."/>
            <person name="Kuo A."/>
            <person name="Mondo S."/>
            <person name="Pangilinan J."/>
            <person name="Riley R."/>
            <person name="Labutti K."/>
            <person name="Andreopoulos B."/>
            <person name="Lipzen A."/>
            <person name="Chen C."/>
            <person name="Yanf M."/>
            <person name="Daum C."/>
            <person name="Ng V."/>
            <person name="Clum A."/>
            <person name="Steindorff A."/>
            <person name="Ohm R."/>
            <person name="Martin F."/>
            <person name="Silar P."/>
            <person name="Natvig D."/>
            <person name="Lalanne C."/>
            <person name="Gautier V."/>
            <person name="Ament-Velasquez S.L."/>
            <person name="Kruys A."/>
            <person name="Hutchinson M.I."/>
            <person name="Powell A.J."/>
            <person name="Barry K."/>
            <person name="Miller A.N."/>
            <person name="Grigoriev I.V."/>
            <person name="Debuchy R."/>
            <person name="Gladieux P."/>
            <person name="Thoren M.H."/>
            <person name="Johannesson H."/>
        </authorList>
    </citation>
    <scope>NUCLEOTIDE SEQUENCE</scope>
    <source>
        <strain evidence="2">CBS 955.72</strain>
    </source>
</reference>
<feature type="region of interest" description="Disordered" evidence="1">
    <location>
        <begin position="175"/>
        <end position="231"/>
    </location>
</feature>
<feature type="region of interest" description="Disordered" evidence="1">
    <location>
        <begin position="384"/>
        <end position="504"/>
    </location>
</feature>
<dbReference type="EMBL" id="JAUIQD010000003">
    <property type="protein sequence ID" value="KAK3358047.1"/>
    <property type="molecule type" value="Genomic_DNA"/>
</dbReference>
<gene>
    <name evidence="2" type="ORF">B0T25DRAFT_176080</name>
</gene>
<dbReference type="AlphaFoldDB" id="A0AAJ0MGT8"/>
<proteinExistence type="predicted"/>
<feature type="compositionally biased region" description="Basic and acidic residues" evidence="1">
    <location>
        <begin position="175"/>
        <end position="189"/>
    </location>
</feature>
<sequence length="598" mass="65960">MPPGWQHQGYPLPPQGAGNDIKGDNGKAPKTERQIAWAVFNVITTSPACLAPGDGLDPMRDLMKLEWLGALSDQAASLIFQRDGGLSDGEWYRDLKFCHKFTQTTFDDEREQLVADTMMENLGYNTLAGRAAAKAQGPLFEAPPKPPHSPPTTYKALQAFRLSSAAAYRKEKAREEAAEYREEEAREDAAGSLVGPESRMDLHNPEPQPGNQLFQPEAQRTPPVSRDDPDIFYRDREPMYHTYLLENEPAQQTNSFQTNPFSRDQVPFDPDDPKPQTAAQQRFWQRAFSLDPFEVGDRDQAENRRFLRGGPKLQTAAQRRFSQQAFSLDPFGVGDGRQVDHSYKIAEGSGPKQQPDDLQSFGIDPRELELKPKDYYAHNMLLNQKNPEMDWESPILPRTTPAANMDPPPKPVKPASLQGRRARPDSPQSSPRASPVTPFLLPQLSSSPILSLGDPASPPPLPSWLLAQPSPIMEDPPSPAPALPSPSPMQLSSPMDESISPRTVPRRLIGILSSPVQEPLDGGLFEFGQAENDHASVLLWPDIRGSHSSSPPQLEAPGAQPKKPAKPQKPGNLRGNRGGKGNTPKKGGRGRQRRNAVS</sequence>
<keyword evidence="3" id="KW-1185">Reference proteome</keyword>
<reference evidence="2" key="1">
    <citation type="journal article" date="2023" name="Mol. Phylogenet. Evol.">
        <title>Genome-scale phylogeny and comparative genomics of the fungal order Sordariales.</title>
        <authorList>
            <person name="Hensen N."/>
            <person name="Bonometti L."/>
            <person name="Westerberg I."/>
            <person name="Brannstrom I.O."/>
            <person name="Guillou S."/>
            <person name="Cros-Aarteil S."/>
            <person name="Calhoun S."/>
            <person name="Haridas S."/>
            <person name="Kuo A."/>
            <person name="Mondo S."/>
            <person name="Pangilinan J."/>
            <person name="Riley R."/>
            <person name="LaButti K."/>
            <person name="Andreopoulos B."/>
            <person name="Lipzen A."/>
            <person name="Chen C."/>
            <person name="Yan M."/>
            <person name="Daum C."/>
            <person name="Ng V."/>
            <person name="Clum A."/>
            <person name="Steindorff A."/>
            <person name="Ohm R.A."/>
            <person name="Martin F."/>
            <person name="Silar P."/>
            <person name="Natvig D.O."/>
            <person name="Lalanne C."/>
            <person name="Gautier V."/>
            <person name="Ament-Velasquez S.L."/>
            <person name="Kruys A."/>
            <person name="Hutchinson M.I."/>
            <person name="Powell A.J."/>
            <person name="Barry K."/>
            <person name="Miller A.N."/>
            <person name="Grigoriev I.V."/>
            <person name="Debuchy R."/>
            <person name="Gladieux P."/>
            <person name="Hiltunen Thoren M."/>
            <person name="Johannesson H."/>
        </authorList>
    </citation>
    <scope>NUCLEOTIDE SEQUENCE</scope>
    <source>
        <strain evidence="2">CBS 955.72</strain>
    </source>
</reference>
<feature type="compositionally biased region" description="Low complexity" evidence="1">
    <location>
        <begin position="438"/>
        <end position="455"/>
    </location>
</feature>